<dbReference type="EMBL" id="CP022530">
    <property type="protein sequence ID" value="ASP39671.1"/>
    <property type="molecule type" value="Genomic_DNA"/>
</dbReference>
<gene>
    <name evidence="6" type="ORF">CHH28_13755</name>
</gene>
<dbReference type="PANTHER" id="PTHR45663:SF11">
    <property type="entry name" value="GEO12009P1"/>
    <property type="match status" value="1"/>
</dbReference>
<name>A0A222FMR8_9GAMM</name>
<dbReference type="InterPro" id="IPR011990">
    <property type="entry name" value="TPR-like_helical_dom_sf"/>
</dbReference>
<keyword evidence="3" id="KW-1015">Disulfide bond</keyword>
<evidence type="ECO:0000256" key="4">
    <source>
        <dbReference type="ARBA" id="ARBA00023284"/>
    </source>
</evidence>
<keyword evidence="7" id="KW-1185">Reference proteome</keyword>
<reference evidence="6 7" key="1">
    <citation type="submission" date="2017-07" db="EMBL/GenBank/DDBJ databases">
        <title>Annotated genome sequence of Bacterioplanes sanyensis isolated from Red Sea.</title>
        <authorList>
            <person name="Rehman Z.U."/>
        </authorList>
    </citation>
    <scope>NUCLEOTIDE SEQUENCE [LARGE SCALE GENOMIC DNA]</scope>
    <source>
        <strain evidence="6 7">NV9</strain>
    </source>
</reference>
<feature type="domain" description="Thioredoxin" evidence="5">
    <location>
        <begin position="1"/>
        <end position="107"/>
    </location>
</feature>
<proteinExistence type="predicted"/>
<accession>A0A222FMR8</accession>
<evidence type="ECO:0000256" key="2">
    <source>
        <dbReference type="ARBA" id="ARBA00022982"/>
    </source>
</evidence>
<dbReference type="Pfam" id="PF14561">
    <property type="entry name" value="TPR_20"/>
    <property type="match status" value="1"/>
</dbReference>
<evidence type="ECO:0000259" key="5">
    <source>
        <dbReference type="PROSITE" id="PS51352"/>
    </source>
</evidence>
<dbReference type="InterPro" id="IPR013766">
    <property type="entry name" value="Thioredoxin_domain"/>
</dbReference>
<keyword evidence="1" id="KW-0813">Transport</keyword>
<dbReference type="RefSeq" id="WP_094060846.1">
    <property type="nucleotide sequence ID" value="NZ_CP022530.1"/>
</dbReference>
<dbReference type="Gene3D" id="1.25.40.10">
    <property type="entry name" value="Tetratricopeptide repeat domain"/>
    <property type="match status" value="1"/>
</dbReference>
<dbReference type="Proteomes" id="UP000202440">
    <property type="component" value="Chromosome"/>
</dbReference>
<dbReference type="CDD" id="cd02947">
    <property type="entry name" value="TRX_family"/>
    <property type="match status" value="1"/>
</dbReference>
<evidence type="ECO:0000313" key="7">
    <source>
        <dbReference type="Proteomes" id="UP000202440"/>
    </source>
</evidence>
<keyword evidence="2" id="KW-0249">Electron transport</keyword>
<organism evidence="6 7">
    <name type="scientific">Bacterioplanes sanyensis</name>
    <dbReference type="NCBI Taxonomy" id="1249553"/>
    <lineage>
        <taxon>Bacteria</taxon>
        <taxon>Pseudomonadati</taxon>
        <taxon>Pseudomonadota</taxon>
        <taxon>Gammaproteobacteria</taxon>
        <taxon>Oceanospirillales</taxon>
        <taxon>Oceanospirillaceae</taxon>
        <taxon>Bacterioplanes</taxon>
    </lineage>
</organism>
<dbReference type="PROSITE" id="PS51352">
    <property type="entry name" value="THIOREDOXIN_2"/>
    <property type="match status" value="1"/>
</dbReference>
<keyword evidence="4" id="KW-0676">Redox-active center</keyword>
<dbReference type="InterPro" id="IPR017937">
    <property type="entry name" value="Thioredoxin_CS"/>
</dbReference>
<evidence type="ECO:0000256" key="3">
    <source>
        <dbReference type="ARBA" id="ARBA00023157"/>
    </source>
</evidence>
<dbReference type="KEGG" id="bsan:CHH28_13755"/>
<dbReference type="GO" id="GO:0015035">
    <property type="term" value="F:protein-disulfide reductase activity"/>
    <property type="evidence" value="ECO:0007669"/>
    <property type="project" value="TreeGrafter"/>
</dbReference>
<dbReference type="InterPro" id="IPR036249">
    <property type="entry name" value="Thioredoxin-like_sf"/>
</dbReference>
<evidence type="ECO:0000313" key="6">
    <source>
        <dbReference type="EMBL" id="ASP39671.1"/>
    </source>
</evidence>
<dbReference type="PROSITE" id="PS00194">
    <property type="entry name" value="THIOREDOXIN_1"/>
    <property type="match status" value="1"/>
</dbReference>
<dbReference type="AlphaFoldDB" id="A0A222FMR8"/>
<protein>
    <recommendedName>
        <fullName evidence="5">Thioredoxin domain-containing protein</fullName>
    </recommendedName>
</protein>
<dbReference type="GO" id="GO:0006950">
    <property type="term" value="P:response to stress"/>
    <property type="evidence" value="ECO:0007669"/>
    <property type="project" value="UniProtKB-ARBA"/>
</dbReference>
<dbReference type="PANTHER" id="PTHR45663">
    <property type="entry name" value="GEO12009P1"/>
    <property type="match status" value="1"/>
</dbReference>
<dbReference type="Pfam" id="PF00085">
    <property type="entry name" value="Thioredoxin"/>
    <property type="match status" value="1"/>
</dbReference>
<sequence>MTDLSLLQFDRQVTQASQQHWQLVSFTGQTCAPCKAQKPALQQVVQQLSNRLQLVELDAEQCQAVAAHYQVRSLPTLLLFDRGELVSRRSGVNSAQSLKQWLVHHMGESNDLDGDAVVSSGSTAAQHIDALLQGWQRSLTKGQPCERTLQQLAQALIDDGQSARAAQVLQQADDTLQRSPAIAQIQSQLQLYLQSIQPQSESDPCNSALTLVAQQQFDAALTLLLQAVAQDEQHSSPARTMMVKVLNAMPDRQQAQHYRRQLLAMG</sequence>
<dbReference type="SUPFAM" id="SSF52833">
    <property type="entry name" value="Thioredoxin-like"/>
    <property type="match status" value="1"/>
</dbReference>
<dbReference type="SUPFAM" id="SSF48452">
    <property type="entry name" value="TPR-like"/>
    <property type="match status" value="1"/>
</dbReference>
<dbReference type="OrthoDB" id="9790390at2"/>
<evidence type="ECO:0000256" key="1">
    <source>
        <dbReference type="ARBA" id="ARBA00022448"/>
    </source>
</evidence>
<dbReference type="Gene3D" id="3.40.30.10">
    <property type="entry name" value="Glutaredoxin"/>
    <property type="match status" value="1"/>
</dbReference>
<dbReference type="GO" id="GO:0005737">
    <property type="term" value="C:cytoplasm"/>
    <property type="evidence" value="ECO:0007669"/>
    <property type="project" value="TreeGrafter"/>
</dbReference>